<dbReference type="SUPFAM" id="SSF48452">
    <property type="entry name" value="TPR-like"/>
    <property type="match status" value="3"/>
</dbReference>
<dbReference type="RefSeq" id="XP_043127487.1">
    <property type="nucleotide sequence ID" value="XM_043271552.1"/>
</dbReference>
<dbReference type="Proteomes" id="UP000710440">
    <property type="component" value="Unassembled WGS sequence"/>
</dbReference>
<evidence type="ECO:0000256" key="1">
    <source>
        <dbReference type="SAM" id="MobiDB-lite"/>
    </source>
</evidence>
<evidence type="ECO:0000313" key="3">
    <source>
        <dbReference type="Proteomes" id="UP000710440"/>
    </source>
</evidence>
<dbReference type="Gene3D" id="3.40.50.300">
    <property type="entry name" value="P-loop containing nucleotide triphosphate hydrolases"/>
    <property type="match status" value="1"/>
</dbReference>
<dbReference type="InterPro" id="IPR029058">
    <property type="entry name" value="AB_hydrolase_fold"/>
</dbReference>
<dbReference type="InterPro" id="IPR053137">
    <property type="entry name" value="NLR-like"/>
</dbReference>
<dbReference type="EMBL" id="BOPL01000006">
    <property type="protein sequence ID" value="GIK04301.1"/>
    <property type="molecule type" value="Genomic_DNA"/>
</dbReference>
<dbReference type="GeneID" id="66936362"/>
<keyword evidence="3" id="KW-1185">Reference proteome</keyword>
<name>A0A9P3F7Q7_ASPVI</name>
<reference evidence="2 3" key="1">
    <citation type="submission" date="2021-02" db="EMBL/GenBank/DDBJ databases">
        <title>Pan-genome distribution and transcriptional activeness of fungal secondary metabolism genes in Aspergillus section Fumigati.</title>
        <authorList>
            <person name="Takahashi H."/>
            <person name="Umemura M."/>
            <person name="Ninomiya A."/>
            <person name="Kusuya Y."/>
            <person name="Urayama S."/>
            <person name="Shimizu M."/>
            <person name="Watanabe A."/>
            <person name="Kamei K."/>
            <person name="Yaguchi T."/>
            <person name="Hagiwara D."/>
        </authorList>
    </citation>
    <scope>NUCLEOTIDE SEQUENCE [LARGE SCALE GENOMIC DNA]</scope>
    <source>
        <strain evidence="2 3">IFM 47045</strain>
    </source>
</reference>
<dbReference type="OrthoDB" id="5086500at2759"/>
<evidence type="ECO:0000313" key="2">
    <source>
        <dbReference type="EMBL" id="GIK04301.1"/>
    </source>
</evidence>
<feature type="region of interest" description="Disordered" evidence="1">
    <location>
        <begin position="1133"/>
        <end position="1165"/>
    </location>
</feature>
<protein>
    <submittedName>
        <fullName evidence="2">Uncharacterized protein</fullName>
    </submittedName>
</protein>
<dbReference type="SUPFAM" id="SSF52540">
    <property type="entry name" value="P-loop containing nucleoside triphosphate hydrolases"/>
    <property type="match status" value="1"/>
</dbReference>
<dbReference type="PANTHER" id="PTHR46082">
    <property type="entry name" value="ATP/GTP-BINDING PROTEIN-RELATED"/>
    <property type="match status" value="1"/>
</dbReference>
<dbReference type="PANTHER" id="PTHR46082:SF6">
    <property type="entry name" value="AAA+ ATPASE DOMAIN-CONTAINING PROTEIN-RELATED"/>
    <property type="match status" value="1"/>
</dbReference>
<sequence length="1165" mass="130982">MTLVSLGILHLRELSPAHETNSEAEWKNAVDIVAVHGLNEDSITAWSAPETGTLWLKDLIPKHIPQARVLSFGYESSPSLFDGHGFVDKVQSLGTTLVADLEADRSLGDCRTRPIIFVCHGLGGVIVKKALAHSASSTSPLVAHLNDIFISTFAILFFRTPHININLANWLVLESLGAGDGRAQRAGCSQSSPPKKLQSLESITEQFAPLMKKFYTTFFWEGMPTDFGGYHDFLVEPASAAPAIYESPKCAIVGATHSRMVKLLEWSPSYSTVLATLKRYCLNAPCVINDRWEKASDALARARLNEAHEIAGFRFSLPDKLAEHVIKDFSKQGARNNHLYTPLLPSVNYIGRKEIREQIRQALLLPETEFIRQSQRRFVVHGIAGSGKSQLCTNFASDNRESYWGVFTIDATSEALAAKSYAEIGKIGALASTESAGKHYLSQAREPWLLIIDNADSPDLHLPSLFPPGHRGHILVTTRNREIQRYGNVGSVEIGRLGEEEALYLLLNSAEISPPWDKSTETTGKEIAKILGYLALAIKQAGSAISRKLCNIEDYLAFYQYYRKKRKQKPSIASSRAREDIYSAFDLSFEHLHKKQTSPSQDAIEILNIVSFFHFDNIRIKIFESAMRNRRAAQAPSSLISRLQAPRPFPHFLKRASEDTDIYYLRVVLCELYTLSLISYDEDLKSFRLHPLIYTWARDRIDPKERKIWALVALNTLVEAIVLPSDDHKGLDTDLGKDILPHLDECLAACPVEIERFCIPFGRLGIQVAKLIMATHFLNLKDKAETAARCGYVYALCGRFADAARYITMVKDLTVQALGYDNPTTQVAMMGLAGVLWGLGKLEQGIALQKRVVEVRLKWLGSSHRDTLKAMATLGQSFWLNGQYLESLQLLEETTKKMIDTLGPEDRDTLAAMDNLGVTLGSWQRYDESRAVHERVLRVRQRDAEDNDIDTLTTMSNLAMALLDLGKLEQAKEMMSRVYKLRQKKLGKEHPYTLWALCYLSKIYTELGLLDQAERMLEDGIAAGKRSLSEDHLGVLMGCGELARVYARQGRLEEAEKLSLSMLQKVKVTRGSEHFDYIFGMWKLGQLYEKKNQVREALDAYRVAFEHTETRLTREHPLAKQIELRIDQLHSSISTNPETTNIRENRTAPELPVNRGFKTLQSTQT</sequence>
<gene>
    <name evidence="2" type="ORF">Aspvir_008380</name>
</gene>
<dbReference type="InterPro" id="IPR011990">
    <property type="entry name" value="TPR-like_helical_dom_sf"/>
</dbReference>
<accession>A0A9P3F7Q7</accession>
<dbReference type="SUPFAM" id="SSF53474">
    <property type="entry name" value="alpha/beta-Hydrolases"/>
    <property type="match status" value="1"/>
</dbReference>
<dbReference type="InterPro" id="IPR027417">
    <property type="entry name" value="P-loop_NTPase"/>
</dbReference>
<dbReference type="Pfam" id="PF13374">
    <property type="entry name" value="TPR_10"/>
    <property type="match status" value="1"/>
</dbReference>
<comment type="caution">
    <text evidence="2">The sequence shown here is derived from an EMBL/GenBank/DDBJ whole genome shotgun (WGS) entry which is preliminary data.</text>
</comment>
<dbReference type="AlphaFoldDB" id="A0A9P3F7Q7"/>
<organism evidence="2 3">
    <name type="scientific">Aspergillus viridinutans</name>
    <dbReference type="NCBI Taxonomy" id="75553"/>
    <lineage>
        <taxon>Eukaryota</taxon>
        <taxon>Fungi</taxon>
        <taxon>Dikarya</taxon>
        <taxon>Ascomycota</taxon>
        <taxon>Pezizomycotina</taxon>
        <taxon>Eurotiomycetes</taxon>
        <taxon>Eurotiomycetidae</taxon>
        <taxon>Eurotiales</taxon>
        <taxon>Aspergillaceae</taxon>
        <taxon>Aspergillus</taxon>
        <taxon>Aspergillus subgen. Fumigati</taxon>
    </lineage>
</organism>
<proteinExistence type="predicted"/>
<dbReference type="Pfam" id="PF13424">
    <property type="entry name" value="TPR_12"/>
    <property type="match status" value="3"/>
</dbReference>
<dbReference type="Gene3D" id="1.25.40.10">
    <property type="entry name" value="Tetratricopeptide repeat domain"/>
    <property type="match status" value="2"/>
</dbReference>